<feature type="domain" description="Response regulatory" evidence="17">
    <location>
        <begin position="739"/>
        <end position="855"/>
    </location>
</feature>
<evidence type="ECO:0000256" key="1">
    <source>
        <dbReference type="ARBA" id="ARBA00000085"/>
    </source>
</evidence>
<keyword evidence="11" id="KW-0902">Two-component regulatory system</keyword>
<evidence type="ECO:0000313" key="21">
    <source>
        <dbReference type="Proteomes" id="UP000231701"/>
    </source>
</evidence>
<dbReference type="InterPro" id="IPR006189">
    <property type="entry name" value="CHASE_dom"/>
</dbReference>
<evidence type="ECO:0000256" key="6">
    <source>
        <dbReference type="ARBA" id="ARBA00022692"/>
    </source>
</evidence>
<feature type="modified residue" description="4-aspartylphosphate" evidence="13">
    <location>
        <position position="790"/>
    </location>
</feature>
<evidence type="ECO:0000256" key="7">
    <source>
        <dbReference type="ARBA" id="ARBA00022741"/>
    </source>
</evidence>
<dbReference type="InterPro" id="IPR005467">
    <property type="entry name" value="His_kinase_dom"/>
</dbReference>
<dbReference type="Gene3D" id="3.30.450.20">
    <property type="entry name" value="PAS domain"/>
    <property type="match status" value="1"/>
</dbReference>
<dbReference type="GO" id="GO:0016020">
    <property type="term" value="C:membrane"/>
    <property type="evidence" value="ECO:0007669"/>
    <property type="project" value="UniProtKB-SubCell"/>
</dbReference>
<evidence type="ECO:0000256" key="8">
    <source>
        <dbReference type="ARBA" id="ARBA00022777"/>
    </source>
</evidence>
<keyword evidence="7" id="KW-0547">Nucleotide-binding</keyword>
<evidence type="ECO:0000259" key="19">
    <source>
        <dbReference type="PROSITE" id="PS50839"/>
    </source>
</evidence>
<evidence type="ECO:0000256" key="3">
    <source>
        <dbReference type="ARBA" id="ARBA00012438"/>
    </source>
</evidence>
<evidence type="ECO:0000256" key="14">
    <source>
        <dbReference type="SAM" id="Coils"/>
    </source>
</evidence>
<evidence type="ECO:0000256" key="10">
    <source>
        <dbReference type="ARBA" id="ARBA00022989"/>
    </source>
</evidence>
<dbReference type="PANTHER" id="PTHR43065">
    <property type="entry name" value="SENSOR HISTIDINE KINASE"/>
    <property type="match status" value="1"/>
</dbReference>
<dbReference type="InterPro" id="IPR001610">
    <property type="entry name" value="PAC"/>
</dbReference>
<dbReference type="PANTHER" id="PTHR43065:SF46">
    <property type="entry name" value="C4-DICARBOXYLATE TRANSPORT SENSOR PROTEIN DCTB"/>
    <property type="match status" value="1"/>
</dbReference>
<keyword evidence="6 15" id="KW-0812">Transmembrane</keyword>
<dbReference type="InterPro" id="IPR013655">
    <property type="entry name" value="PAS_fold_3"/>
</dbReference>
<dbReference type="CDD" id="cd00082">
    <property type="entry name" value="HisKA"/>
    <property type="match status" value="1"/>
</dbReference>
<accession>A0A2K8KY20</accession>
<keyword evidence="12 15" id="KW-0472">Membrane</keyword>
<feature type="transmembrane region" description="Helical" evidence="15">
    <location>
        <begin position="302"/>
        <end position="323"/>
    </location>
</feature>
<evidence type="ECO:0000256" key="15">
    <source>
        <dbReference type="SAM" id="Phobius"/>
    </source>
</evidence>
<dbReference type="Gene3D" id="2.10.70.100">
    <property type="match status" value="1"/>
</dbReference>
<keyword evidence="4 13" id="KW-0597">Phosphoprotein</keyword>
<dbReference type="InterPro" id="IPR036097">
    <property type="entry name" value="HisK_dim/P_sf"/>
</dbReference>
<dbReference type="PROSITE" id="PS50109">
    <property type="entry name" value="HIS_KIN"/>
    <property type="match status" value="1"/>
</dbReference>
<dbReference type="AlphaFoldDB" id="A0A2K8KY20"/>
<dbReference type="InterPro" id="IPR004358">
    <property type="entry name" value="Sig_transdc_His_kin-like_C"/>
</dbReference>
<keyword evidence="10 15" id="KW-1133">Transmembrane helix</keyword>
<feature type="domain" description="CHASE" evidence="19">
    <location>
        <begin position="137"/>
        <end position="231"/>
    </location>
</feature>
<dbReference type="Gene3D" id="3.30.450.350">
    <property type="entry name" value="CHASE domain"/>
    <property type="match status" value="1"/>
</dbReference>
<evidence type="ECO:0000259" key="17">
    <source>
        <dbReference type="PROSITE" id="PS50110"/>
    </source>
</evidence>
<dbReference type="SUPFAM" id="SSF47384">
    <property type="entry name" value="Homodimeric domain of signal transducing histidine kinase"/>
    <property type="match status" value="1"/>
</dbReference>
<dbReference type="SUPFAM" id="SSF55874">
    <property type="entry name" value="ATPase domain of HSP90 chaperone/DNA topoisomerase II/histidine kinase"/>
    <property type="match status" value="1"/>
</dbReference>
<dbReference type="RefSeq" id="WP_100276737.1">
    <property type="nucleotide sequence ID" value="NZ_CP018799.1"/>
</dbReference>
<dbReference type="Pfam" id="PF00072">
    <property type="entry name" value="Response_reg"/>
    <property type="match status" value="1"/>
</dbReference>
<dbReference type="EMBL" id="CP018799">
    <property type="protein sequence ID" value="ATX78769.1"/>
    <property type="molecule type" value="Genomic_DNA"/>
</dbReference>
<feature type="domain" description="PAC" evidence="18">
    <location>
        <begin position="429"/>
        <end position="481"/>
    </location>
</feature>
<keyword evidence="8" id="KW-0418">Kinase</keyword>
<dbReference type="PROSITE" id="PS50110">
    <property type="entry name" value="RESPONSE_REGULATORY"/>
    <property type="match status" value="1"/>
</dbReference>
<keyword evidence="5" id="KW-0808">Transferase</keyword>
<evidence type="ECO:0000256" key="13">
    <source>
        <dbReference type="PROSITE-ProRule" id="PRU00169"/>
    </source>
</evidence>
<dbReference type="InterPro" id="IPR000014">
    <property type="entry name" value="PAS"/>
</dbReference>
<evidence type="ECO:0000256" key="5">
    <source>
        <dbReference type="ARBA" id="ARBA00022679"/>
    </source>
</evidence>
<dbReference type="InterPro" id="IPR003594">
    <property type="entry name" value="HATPase_dom"/>
</dbReference>
<name>A0A2K8KY20_MARES</name>
<dbReference type="PROSITE" id="PS50113">
    <property type="entry name" value="PAC"/>
    <property type="match status" value="1"/>
</dbReference>
<keyword evidence="14" id="KW-0175">Coiled coil</keyword>
<evidence type="ECO:0000313" key="20">
    <source>
        <dbReference type="EMBL" id="ATX78769.1"/>
    </source>
</evidence>
<dbReference type="GO" id="GO:0005524">
    <property type="term" value="F:ATP binding"/>
    <property type="evidence" value="ECO:0007669"/>
    <property type="project" value="UniProtKB-KW"/>
</dbReference>
<dbReference type="InterPro" id="IPR000700">
    <property type="entry name" value="PAS-assoc_C"/>
</dbReference>
<dbReference type="Gene3D" id="1.10.287.130">
    <property type="match status" value="1"/>
</dbReference>
<evidence type="ECO:0000259" key="18">
    <source>
        <dbReference type="PROSITE" id="PS50113"/>
    </source>
</evidence>
<feature type="domain" description="Histidine kinase" evidence="16">
    <location>
        <begin position="494"/>
        <end position="719"/>
    </location>
</feature>
<feature type="coiled-coil region" evidence="14">
    <location>
        <begin position="323"/>
        <end position="357"/>
    </location>
</feature>
<evidence type="ECO:0000256" key="12">
    <source>
        <dbReference type="ARBA" id="ARBA00023136"/>
    </source>
</evidence>
<feature type="transmembrane region" description="Helical" evidence="15">
    <location>
        <begin position="9"/>
        <end position="29"/>
    </location>
</feature>
<dbReference type="CDD" id="cd00130">
    <property type="entry name" value="PAS"/>
    <property type="match status" value="1"/>
</dbReference>
<dbReference type="NCBIfam" id="TIGR00229">
    <property type="entry name" value="sensory_box"/>
    <property type="match status" value="1"/>
</dbReference>
<dbReference type="KEGG" id="maes:Ga0123461_0317"/>
<evidence type="ECO:0000256" key="9">
    <source>
        <dbReference type="ARBA" id="ARBA00022840"/>
    </source>
</evidence>
<dbReference type="Pfam" id="PF02518">
    <property type="entry name" value="HATPase_c"/>
    <property type="match status" value="1"/>
</dbReference>
<dbReference type="PROSITE" id="PS50839">
    <property type="entry name" value="CHASE"/>
    <property type="match status" value="1"/>
</dbReference>
<evidence type="ECO:0000256" key="2">
    <source>
        <dbReference type="ARBA" id="ARBA00004370"/>
    </source>
</evidence>
<dbReference type="Proteomes" id="UP000231701">
    <property type="component" value="Chromosome"/>
</dbReference>
<dbReference type="InterPro" id="IPR036890">
    <property type="entry name" value="HATPase_C_sf"/>
</dbReference>
<proteinExistence type="predicted"/>
<dbReference type="SUPFAM" id="SSF52172">
    <property type="entry name" value="CheY-like"/>
    <property type="match status" value="1"/>
</dbReference>
<reference evidence="20 21" key="1">
    <citation type="submission" date="2016-12" db="EMBL/GenBank/DDBJ databases">
        <title>Isolation and genomic insights into novel planktonic Zetaproteobacteria from stratified waters of the Chesapeake Bay.</title>
        <authorList>
            <person name="McAllister S.M."/>
            <person name="Kato S."/>
            <person name="Chan C.S."/>
            <person name="Chiu B.K."/>
            <person name="Field E.K."/>
        </authorList>
    </citation>
    <scope>NUCLEOTIDE SEQUENCE [LARGE SCALE GENOMIC DNA]</scope>
    <source>
        <strain evidence="20 21">CP-5</strain>
    </source>
</reference>
<dbReference type="SMART" id="SM00448">
    <property type="entry name" value="REC"/>
    <property type="match status" value="1"/>
</dbReference>
<dbReference type="InterPro" id="IPR042240">
    <property type="entry name" value="CHASE_sf"/>
</dbReference>
<gene>
    <name evidence="20" type="ORF">Ga0123461_0317</name>
</gene>
<dbReference type="Gene3D" id="3.30.565.10">
    <property type="entry name" value="Histidine kinase-like ATPase, C-terminal domain"/>
    <property type="match status" value="1"/>
</dbReference>
<dbReference type="Pfam" id="PF03924">
    <property type="entry name" value="CHASE"/>
    <property type="match status" value="1"/>
</dbReference>
<evidence type="ECO:0000256" key="11">
    <source>
        <dbReference type="ARBA" id="ARBA00023012"/>
    </source>
</evidence>
<dbReference type="InterPro" id="IPR035965">
    <property type="entry name" value="PAS-like_dom_sf"/>
</dbReference>
<organism evidence="20 21">
    <name type="scientific">Mariprofundus aestuarium</name>
    <dbReference type="NCBI Taxonomy" id="1921086"/>
    <lineage>
        <taxon>Bacteria</taxon>
        <taxon>Pseudomonadati</taxon>
        <taxon>Pseudomonadota</taxon>
        <taxon>Candidatius Mariprofundia</taxon>
        <taxon>Mariprofundales</taxon>
        <taxon>Mariprofundaceae</taxon>
        <taxon>Mariprofundus</taxon>
    </lineage>
</organism>
<dbReference type="PRINTS" id="PR00344">
    <property type="entry name" value="BCTRLSENSOR"/>
</dbReference>
<dbReference type="SMART" id="SM00387">
    <property type="entry name" value="HATPase_c"/>
    <property type="match status" value="1"/>
</dbReference>
<dbReference type="InterPro" id="IPR003661">
    <property type="entry name" value="HisK_dim/P_dom"/>
</dbReference>
<dbReference type="Gene3D" id="3.40.50.2300">
    <property type="match status" value="1"/>
</dbReference>
<sequence>MRTYSTNRVFHFASIAGALITALLLMLAYNKLAADAEVHFFEESAQIREQLLLQNLHANEVADNIISLFRASDYVEPDEFQIVAEDQLLHYPYILSVAFLPHVLKPDVGAFEKEMQKIGFVTYAVRGSSGISDHSSFPVKYIEPMTPLNASLLGLDMASIGKYGPHISKAIHTRSATASSFEHLAKSGITFTLFKPVFTGITAVNSDEINMEEVSALVAVKVNATALMNTVTIPQGFNISWKILDTFHHPVSGKEHLLVKNTVEQGSHLLFKSLQSEPDLAFGAVESTLIFEKRIYWKDTEYQYLLAAFATGLVLTLLLLFAARGFQLRDRELQQRNEEIEKQVRKKTRDLQQSEASMNDAQRIARVGSWELDLTNNELKWSDEIFRIFEVDKEAFGASYEAFIDAIHPNDRELVNSKYTDSVASRLPYDIEHRLLLKGGRIKHVHEHCQTIYNNEGTPIRSSGTVQDITERKELEEQLLQSQKLEAIGTLAGGIAHDFNNTLAAIQGNLYLAKKQMGNKELVSTKLSNIETLGIHAAEIVKQLLTFARKDMVNTRPFSLTSFLSTELSLFKSIIPENIDYTIDLCDEGLTIRGDSAQLQQALVNLLNNARDAVRNTEQPKINLMLESFTTTTAFQQKHRGIKGERLAHLIVSDNGSGIPKAALEHVFEPFYTTKGVGEGTGLGLAMVYGSIQTHGGTIEIESEQGKGSTFHIYLPLCQEDEKVLEEPEKAPVPGEGETILLVDDDDEVRSTTREVLESMDYRVLTASNGQEGLEIFHANQNDIDVIISDVVMPKMGGAELARRAKEIDSDIQVILITGYDDQWAAEAQGASEHTEIVLKPLSFPKLSQTLRTIIESSERTNS</sequence>
<evidence type="ECO:0000259" key="16">
    <source>
        <dbReference type="PROSITE" id="PS50109"/>
    </source>
</evidence>
<dbReference type="SMART" id="SM01079">
    <property type="entry name" value="CHASE"/>
    <property type="match status" value="1"/>
</dbReference>
<dbReference type="InterPro" id="IPR001789">
    <property type="entry name" value="Sig_transdc_resp-reg_receiver"/>
</dbReference>
<dbReference type="SMART" id="SM00388">
    <property type="entry name" value="HisKA"/>
    <property type="match status" value="1"/>
</dbReference>
<keyword evidence="21" id="KW-1185">Reference proteome</keyword>
<comment type="subcellular location">
    <subcellularLocation>
        <location evidence="2">Membrane</location>
    </subcellularLocation>
</comment>
<dbReference type="OrthoDB" id="5296703at2"/>
<protein>
    <recommendedName>
        <fullName evidence="3">histidine kinase</fullName>
        <ecNumber evidence="3">2.7.13.3</ecNumber>
    </recommendedName>
</protein>
<dbReference type="EC" id="2.7.13.3" evidence="3"/>
<comment type="catalytic activity">
    <reaction evidence="1">
        <text>ATP + protein L-histidine = ADP + protein N-phospho-L-histidine.</text>
        <dbReference type="EC" id="2.7.13.3"/>
    </reaction>
</comment>
<dbReference type="SUPFAM" id="SSF55785">
    <property type="entry name" value="PYP-like sensor domain (PAS domain)"/>
    <property type="match status" value="1"/>
</dbReference>
<evidence type="ECO:0000256" key="4">
    <source>
        <dbReference type="ARBA" id="ARBA00022553"/>
    </source>
</evidence>
<dbReference type="GO" id="GO:0000155">
    <property type="term" value="F:phosphorelay sensor kinase activity"/>
    <property type="evidence" value="ECO:0007669"/>
    <property type="project" value="InterPro"/>
</dbReference>
<dbReference type="InterPro" id="IPR011006">
    <property type="entry name" value="CheY-like_superfamily"/>
</dbReference>
<dbReference type="SMART" id="SM00086">
    <property type="entry name" value="PAC"/>
    <property type="match status" value="1"/>
</dbReference>
<dbReference type="Pfam" id="PF08447">
    <property type="entry name" value="PAS_3"/>
    <property type="match status" value="1"/>
</dbReference>
<keyword evidence="9" id="KW-0067">ATP-binding</keyword>